<gene>
    <name evidence="9" type="ORF">T310_1379</name>
</gene>
<dbReference type="InterPro" id="IPR006710">
    <property type="entry name" value="Glyco_hydro_43"/>
</dbReference>
<comment type="pathway">
    <text evidence="1">Glycan metabolism; L-arabinan degradation.</text>
</comment>
<dbReference type="SUPFAM" id="SSF75005">
    <property type="entry name" value="Arabinanase/levansucrase/invertase"/>
    <property type="match status" value="1"/>
</dbReference>
<evidence type="ECO:0000256" key="6">
    <source>
        <dbReference type="PIRSR" id="PIRSR606710-1"/>
    </source>
</evidence>
<keyword evidence="10" id="KW-1185">Reference proteome</keyword>
<organism evidence="9 10">
    <name type="scientific">Rasamsonia emersonii (strain ATCC 16479 / CBS 393.64 / IMI 116815)</name>
    <dbReference type="NCBI Taxonomy" id="1408163"/>
    <lineage>
        <taxon>Eukaryota</taxon>
        <taxon>Fungi</taxon>
        <taxon>Dikarya</taxon>
        <taxon>Ascomycota</taxon>
        <taxon>Pezizomycotina</taxon>
        <taxon>Eurotiomycetes</taxon>
        <taxon>Eurotiomycetidae</taxon>
        <taxon>Eurotiales</taxon>
        <taxon>Trichocomaceae</taxon>
        <taxon>Rasamsonia</taxon>
    </lineage>
</organism>
<evidence type="ECO:0000256" key="7">
    <source>
        <dbReference type="PIRSR" id="PIRSR606710-2"/>
    </source>
</evidence>
<name>A0A0F4Z3C4_RASE3</name>
<comment type="caution">
    <text evidence="9">The sequence shown here is derived from an EMBL/GenBank/DDBJ whole genome shotgun (WGS) entry which is preliminary data.</text>
</comment>
<evidence type="ECO:0000256" key="4">
    <source>
        <dbReference type="ARBA" id="ARBA00022801"/>
    </source>
</evidence>
<dbReference type="InterPro" id="IPR050727">
    <property type="entry name" value="GH43_arabinanases"/>
</dbReference>
<dbReference type="GO" id="GO:0005975">
    <property type="term" value="P:carbohydrate metabolic process"/>
    <property type="evidence" value="ECO:0007669"/>
    <property type="project" value="InterPro"/>
</dbReference>
<dbReference type="Pfam" id="PF04616">
    <property type="entry name" value="Glyco_hydro_43"/>
    <property type="match status" value="1"/>
</dbReference>
<dbReference type="GeneID" id="25313730"/>
<protein>
    <submittedName>
        <fullName evidence="9">Endo-1,5-alpha-L-arabinosidase</fullName>
    </submittedName>
</protein>
<accession>A0A0F4Z3C4</accession>
<keyword evidence="4 8" id="KW-0378">Hydrolase</keyword>
<feature type="active site" description="Proton acceptor" evidence="6">
    <location>
        <position position="72"/>
    </location>
</feature>
<dbReference type="EMBL" id="LASV01000057">
    <property type="protein sequence ID" value="KKA24591.1"/>
    <property type="molecule type" value="Genomic_DNA"/>
</dbReference>
<dbReference type="GO" id="GO:0004553">
    <property type="term" value="F:hydrolase activity, hydrolyzing O-glycosyl compounds"/>
    <property type="evidence" value="ECO:0007669"/>
    <property type="project" value="InterPro"/>
</dbReference>
<sequence length="428" mass="47068">MFLLTTSALGGLFALLSRARAVPAIIAILTTITVFAPFATAAPTTTTEPTATATPAANQYPLPHVGNLQVHDPSIIFYNNTYYLFKGAPFIDYFKAPNMDGPWTKVGTVLEAPSIIDKGNPRRPWAPTIIHRNNMFYCFYAVTQGGTRNSSIGVATSPTAEPGTWTDHGALINTGAGPGSDIHPYTVSNAIDPSVFIDPADGKPWLTFGSYWTDIWQVPLTDDMLAIENANAPAASHLSFLTLPGKNNAMLKSYPVDSDPQGERPEEGSWISYKEPYYYLWFSRGKCCGFTEKNLPPPGQEYAIHVGRAENISGPYVDRNGQQLLRGGGHIVYASNHDGQVYAPGGLGVLSRDNEPDILFYHYLNKTIGVKDEDALLGFNYLKYEDGWPVPMTREEETSGSPSHNVGDIVRRKGLALFTAWWVWFLFF</sequence>
<dbReference type="CDD" id="cd18831">
    <property type="entry name" value="GH43_AnAbnA-like"/>
    <property type="match status" value="1"/>
</dbReference>
<evidence type="ECO:0000256" key="1">
    <source>
        <dbReference type="ARBA" id="ARBA00004834"/>
    </source>
</evidence>
<evidence type="ECO:0000256" key="3">
    <source>
        <dbReference type="ARBA" id="ARBA00022729"/>
    </source>
</evidence>
<dbReference type="Proteomes" id="UP000053958">
    <property type="component" value="Unassembled WGS sequence"/>
</dbReference>
<dbReference type="InterPro" id="IPR023296">
    <property type="entry name" value="Glyco_hydro_beta-prop_sf"/>
</dbReference>
<evidence type="ECO:0000256" key="8">
    <source>
        <dbReference type="RuleBase" id="RU361187"/>
    </source>
</evidence>
<feature type="site" description="Important for catalytic activity, responsible for pKa modulation of the active site Glu and correct orientation of both the proton donor and substrate" evidence="7">
    <location>
        <position position="192"/>
    </location>
</feature>
<dbReference type="OrthoDB" id="195678at2759"/>
<dbReference type="AlphaFoldDB" id="A0A0F4Z3C4"/>
<dbReference type="RefSeq" id="XP_013331203.1">
    <property type="nucleotide sequence ID" value="XM_013475749.1"/>
</dbReference>
<dbReference type="Gene3D" id="2.115.10.20">
    <property type="entry name" value="Glycosyl hydrolase domain, family 43"/>
    <property type="match status" value="1"/>
</dbReference>
<keyword evidence="5 8" id="KW-0326">Glycosidase</keyword>
<evidence type="ECO:0000313" key="10">
    <source>
        <dbReference type="Proteomes" id="UP000053958"/>
    </source>
</evidence>
<evidence type="ECO:0000256" key="2">
    <source>
        <dbReference type="ARBA" id="ARBA00009865"/>
    </source>
</evidence>
<dbReference type="STRING" id="1408163.A0A0F4Z3C4"/>
<feature type="active site" description="Proton donor" evidence="6">
    <location>
        <position position="267"/>
    </location>
</feature>
<evidence type="ECO:0000256" key="5">
    <source>
        <dbReference type="ARBA" id="ARBA00023295"/>
    </source>
</evidence>
<dbReference type="PANTHER" id="PTHR43301:SF5">
    <property type="entry name" value="ARABINAN ENDO-1,5-ALPHA-L-ARABINOSIDASE D-RELATED"/>
    <property type="match status" value="1"/>
</dbReference>
<dbReference type="PANTHER" id="PTHR43301">
    <property type="entry name" value="ARABINAN ENDO-1,5-ALPHA-L-ARABINOSIDASE"/>
    <property type="match status" value="1"/>
</dbReference>
<proteinExistence type="inferred from homology"/>
<comment type="similarity">
    <text evidence="2 8">Belongs to the glycosyl hydrolase 43 family.</text>
</comment>
<evidence type="ECO:0000313" key="9">
    <source>
        <dbReference type="EMBL" id="KKA24591.1"/>
    </source>
</evidence>
<reference evidence="9 10" key="1">
    <citation type="submission" date="2015-04" db="EMBL/GenBank/DDBJ databases">
        <authorList>
            <person name="Heijne W.H."/>
            <person name="Fedorova N.D."/>
            <person name="Nierman W.C."/>
            <person name="Vollebregt A.W."/>
            <person name="Zhao Z."/>
            <person name="Wu L."/>
            <person name="Kumar M."/>
            <person name="Stam H."/>
            <person name="van den Berg M.A."/>
            <person name="Pel H.J."/>
        </authorList>
    </citation>
    <scope>NUCLEOTIDE SEQUENCE [LARGE SCALE GENOMIC DNA]</scope>
    <source>
        <strain evidence="9 10">CBS 393.64</strain>
    </source>
</reference>
<keyword evidence="3" id="KW-0732">Signal</keyword>